<dbReference type="PANTHER" id="PTHR22789:SF0">
    <property type="entry name" value="3-OXO-TETRONATE 4-PHOSPHATE DECARBOXYLASE-RELATED"/>
    <property type="match status" value="1"/>
</dbReference>
<dbReference type="InterPro" id="IPR050197">
    <property type="entry name" value="Aldolase_class_II_sugar_metab"/>
</dbReference>
<comment type="caution">
    <text evidence="4">The sequence shown here is derived from an EMBL/GenBank/DDBJ whole genome shotgun (WGS) entry which is preliminary data.</text>
</comment>
<dbReference type="InterPro" id="IPR036409">
    <property type="entry name" value="Aldolase_II/adducin_N_sf"/>
</dbReference>
<evidence type="ECO:0000313" key="4">
    <source>
        <dbReference type="EMBL" id="NMQ05464.1"/>
    </source>
</evidence>
<dbReference type="PANTHER" id="PTHR22789">
    <property type="entry name" value="FUCULOSE PHOSPHATE ALDOLASE"/>
    <property type="match status" value="1"/>
</dbReference>
<evidence type="ECO:0000256" key="1">
    <source>
        <dbReference type="ARBA" id="ARBA00022723"/>
    </source>
</evidence>
<sequence>MTDLRQQLIDSARRMQAAGLNRGTAGNLSVRVGEAGTGNDGDFLITPTGMAYDELVAADIVHMHHEGSCQGRRRPSSEWRFHRDLYAARADAGAILHAHSPFATSLACLRRDIPPFHYMIARFGGDNVRCAAYATFGTQALSDAVLLAIVKRRACLLANHGMLVLGDDLQQAIDLGIELETLCEQYWRACQLGQPVLLDATEMATVLDKFASYGQQP</sequence>
<evidence type="ECO:0000256" key="2">
    <source>
        <dbReference type="ARBA" id="ARBA00023239"/>
    </source>
</evidence>
<dbReference type="Proteomes" id="UP000886469">
    <property type="component" value="Unassembled WGS sequence"/>
</dbReference>
<keyword evidence="5" id="KW-1185">Reference proteome</keyword>
<dbReference type="SUPFAM" id="SSF53639">
    <property type="entry name" value="AraD/HMP-PK domain-like"/>
    <property type="match status" value="1"/>
</dbReference>
<dbReference type="Pfam" id="PF00596">
    <property type="entry name" value="Aldolase_II"/>
    <property type="match status" value="1"/>
</dbReference>
<reference evidence="4" key="1">
    <citation type="submission" date="2019-03" db="EMBL/GenBank/DDBJ databases">
        <title>Metabolic reconstructions from genomes of highly enriched 'Candidatus Accumulibacter' and 'Candidatus Competibacter' bioreactor populations.</title>
        <authorList>
            <person name="Annavajhala M.K."/>
            <person name="Welles L."/>
            <person name="Abbas B."/>
            <person name="Sorokin D."/>
            <person name="Park H."/>
            <person name="Van Loosdrecht M."/>
            <person name="Chandran K."/>
        </authorList>
    </citation>
    <scope>NUCLEOTIDE SEQUENCE</scope>
    <source>
        <strain evidence="4">SBR_L</strain>
    </source>
</reference>
<proteinExistence type="predicted"/>
<name>A0ABX1T742_9PROT</name>
<dbReference type="EMBL" id="SPMX01000022">
    <property type="protein sequence ID" value="NMQ05464.1"/>
    <property type="molecule type" value="Genomic_DNA"/>
</dbReference>
<evidence type="ECO:0000259" key="3">
    <source>
        <dbReference type="SMART" id="SM01007"/>
    </source>
</evidence>
<keyword evidence="2" id="KW-0456">Lyase</keyword>
<evidence type="ECO:0000313" key="5">
    <source>
        <dbReference type="Proteomes" id="UP000886469"/>
    </source>
</evidence>
<accession>A0ABX1T742</accession>
<protein>
    <submittedName>
        <fullName evidence="4">Class II aldolase</fullName>
    </submittedName>
</protein>
<organism evidence="4 5">
    <name type="scientific">Candidatus Accumulibacter contiguus</name>
    <dbReference type="NCBI Taxonomy" id="2954381"/>
    <lineage>
        <taxon>Bacteria</taxon>
        <taxon>Pseudomonadati</taxon>
        <taxon>Pseudomonadota</taxon>
        <taxon>Betaproteobacteria</taxon>
        <taxon>Candidatus Accumulibacter</taxon>
    </lineage>
</organism>
<dbReference type="RefSeq" id="WP_169070200.1">
    <property type="nucleotide sequence ID" value="NZ_JAZKUC010000001.1"/>
</dbReference>
<dbReference type="SMART" id="SM01007">
    <property type="entry name" value="Aldolase_II"/>
    <property type="match status" value="1"/>
</dbReference>
<feature type="domain" description="Class II aldolase/adducin N-terminal" evidence="3">
    <location>
        <begin position="6"/>
        <end position="187"/>
    </location>
</feature>
<dbReference type="Gene3D" id="3.40.225.10">
    <property type="entry name" value="Class II aldolase/adducin N-terminal domain"/>
    <property type="match status" value="1"/>
</dbReference>
<keyword evidence="1" id="KW-0479">Metal-binding</keyword>
<gene>
    <name evidence="4" type="ORF">E4Q08_09395</name>
</gene>
<dbReference type="InterPro" id="IPR001303">
    <property type="entry name" value="Aldolase_II/adducin_N"/>
</dbReference>